<comment type="caution">
    <text evidence="2">The sequence shown here is derived from an EMBL/GenBank/DDBJ whole genome shotgun (WGS) entry which is preliminary data.</text>
</comment>
<accession>A0A7W4K389</accession>
<organism evidence="2 3">
    <name type="scientific">Gluconacetobacter dulcium</name>
    <dbReference type="NCBI Taxonomy" id="2729096"/>
    <lineage>
        <taxon>Bacteria</taxon>
        <taxon>Pseudomonadati</taxon>
        <taxon>Pseudomonadota</taxon>
        <taxon>Alphaproteobacteria</taxon>
        <taxon>Acetobacterales</taxon>
        <taxon>Acetobacteraceae</taxon>
        <taxon>Gluconacetobacter</taxon>
    </lineage>
</organism>
<feature type="domain" description="NAD(P)-binding" evidence="1">
    <location>
        <begin position="2"/>
        <end position="169"/>
    </location>
</feature>
<gene>
    <name evidence="2" type="ORF">HLH44_19450</name>
</gene>
<dbReference type="RefSeq" id="WP_183010501.1">
    <property type="nucleotide sequence ID" value="NZ_JABEQP010000023.1"/>
</dbReference>
<dbReference type="Proteomes" id="UP000530320">
    <property type="component" value="Unassembled WGS sequence"/>
</dbReference>
<dbReference type="InterPro" id="IPR051606">
    <property type="entry name" value="Polyketide_Oxido-like"/>
</dbReference>
<proteinExistence type="predicted"/>
<dbReference type="GO" id="GO:0042602">
    <property type="term" value="F:riboflavin reductase (NADPH) activity"/>
    <property type="evidence" value="ECO:0007669"/>
    <property type="project" value="TreeGrafter"/>
</dbReference>
<protein>
    <submittedName>
        <fullName evidence="2">SDR family oxidoreductase</fullName>
    </submittedName>
</protein>
<dbReference type="Gene3D" id="3.40.50.720">
    <property type="entry name" value="NAD(P)-binding Rossmann-like Domain"/>
    <property type="match status" value="1"/>
</dbReference>
<evidence type="ECO:0000313" key="3">
    <source>
        <dbReference type="Proteomes" id="UP000530320"/>
    </source>
</evidence>
<dbReference type="InterPro" id="IPR016040">
    <property type="entry name" value="NAD(P)-bd_dom"/>
</dbReference>
<reference evidence="2 3" key="1">
    <citation type="submission" date="2020-04" db="EMBL/GenBank/DDBJ databases">
        <title>Description of novel Gluconacetobacter.</title>
        <authorList>
            <person name="Sombolestani A."/>
        </authorList>
    </citation>
    <scope>NUCLEOTIDE SEQUENCE [LARGE SCALE GENOMIC DNA]</scope>
    <source>
        <strain evidence="2 3">LMG 22058</strain>
    </source>
</reference>
<evidence type="ECO:0000259" key="1">
    <source>
        <dbReference type="Pfam" id="PF13460"/>
    </source>
</evidence>
<dbReference type="AlphaFoldDB" id="A0A7W4K389"/>
<dbReference type="InterPro" id="IPR036291">
    <property type="entry name" value="NAD(P)-bd_dom_sf"/>
</dbReference>
<dbReference type="SUPFAM" id="SSF51735">
    <property type="entry name" value="NAD(P)-binding Rossmann-fold domains"/>
    <property type="match status" value="1"/>
</dbReference>
<dbReference type="Pfam" id="PF13460">
    <property type="entry name" value="NAD_binding_10"/>
    <property type="match status" value="1"/>
</dbReference>
<dbReference type="EMBL" id="JABEQP010000023">
    <property type="protein sequence ID" value="MBB2199580.1"/>
    <property type="molecule type" value="Genomic_DNA"/>
</dbReference>
<name>A0A7W4K389_9PROT</name>
<dbReference type="PANTHER" id="PTHR43355">
    <property type="entry name" value="FLAVIN REDUCTASE (NADPH)"/>
    <property type="match status" value="1"/>
</dbReference>
<sequence>MGASGEIGKLVAAMLAASAHAARLLVRDASKVSAGKDQDILVGDATRTDVLIEALDGMDIVFSTLGPYEMIGFARKLMDAMKQRGTRRLLWTATGGIDDAFTQETAARNYEALGGPRSRKGSYLHDQREAADFVAGSGLDVTICRWNWLTNEPTTSEVVVTKKGGGNRGRSYFPASCGDIRHERDRSPGTLYRRVPGRQFALTAIV</sequence>
<dbReference type="PANTHER" id="PTHR43355:SF2">
    <property type="entry name" value="FLAVIN REDUCTASE (NADPH)"/>
    <property type="match status" value="1"/>
</dbReference>
<dbReference type="GO" id="GO:0004074">
    <property type="term" value="F:biliverdin reductase [NAD(P)H] activity"/>
    <property type="evidence" value="ECO:0007669"/>
    <property type="project" value="TreeGrafter"/>
</dbReference>
<evidence type="ECO:0000313" key="2">
    <source>
        <dbReference type="EMBL" id="MBB2199580.1"/>
    </source>
</evidence>